<evidence type="ECO:0000313" key="5">
    <source>
        <dbReference type="Ensembl" id="ENSAOWP00000025135.1"/>
    </source>
</evidence>
<name>A0A8B9QDM6_APTOW</name>
<dbReference type="InterPro" id="IPR036867">
    <property type="entry name" value="R3H_dom_sf"/>
</dbReference>
<evidence type="ECO:0000256" key="2">
    <source>
        <dbReference type="SAM" id="MobiDB-lite"/>
    </source>
</evidence>
<sequence length="1109" mass="121983">MRMSDIVMVKDETDAMKGPEAEFKDTDPVENLIKSESQEQIQADKDENCPDSKNDMPEKIQIQLSQSFEKEEKPAKDETEKEKSSDKLPRKMLSRDSSQEYTDSTGIDLHEFLVNTLKNNPRDRMMLLKLEQEILDFIGNNEVPRKKFPPMTSYHRMLLHRVAAYFGLEHNVDQSGKSVIVNKTSNTRIPDQKFCEHIKDEKSDDFQKRYILKRDNSSLDKDDNQMRIRLKDDRRSKSIEEREEEYQRARERIFAQDSLCSQENYLIDKRINKEASGRSANSHQSSTENELKYCEPRPWSSTDSDSSIRNLKPAVTKASSFSGISVLTRGDSSGSSKSTGRLSKTGSESSSSVGSSTGSLSHTQQPLLVPALSQPSHGTPAVYPTVSTSNSLSFDGGISGQVAPTSTSFFLLPLEAAGIPPGSVLINPQTGQPFLNPDGTPVVYNPPMPQQPVRTQVPGPLQQPPLPLPPQQQPAANHILSQQDNLGSQFSHMSLARQPSADPAEPHTTMFQSTVVLQPPQQSGYIIAAAPPPSGQPVSTPGYSTPGHAVNQQVLQQQGYMQQPVPQMPACYCTPSQYSHSSQQYRPVTSVHYNAQQNQPLAQPGQQTGYQVLPNQQQNYQGLVGVQQSQNQNLVSGQHNNIGNQIQGVIVPYPSVPSYQVSMPQGSQAVPQQTYQQPVLIPSQSNQGLPATGMPVYYSVIPSSQQNNLSSSVGYLQPPGSEQIQFPRTSSPCNSQQLQGQQCAVYNNHSSQKPSPPTLLPPSSKSKPQQAASIVHYSIVSSPSSCKSSPTGLSIMQPIKAVAAPPGGGVVMMQLNIPNNPQPRNHSPPQWKHNKYYCDHQRGQKSTEFSTLDSATQLQHSPQLGSPVTSPAQSPAPAQLSNMKNIRPTLTPLSIVSQFSRPFVPGQGDARYPLLGQPLQYNAPSLLRGQVTSQQCQPGNRHGNRGKKPAKKAASADLGAGEPGIELLIDPVLQQNGLIRTEQRQLTFVGKVLEITELPEGITRMEAEKLFGELFKVGAKIRWLRDSQCLQTQQQHHRRHCGSGDSNANTEPSKPSDLASTYTVLATFPTMTAAQNALKKQSSTSVNKFRLRTSKKHYDFHILERASSQ</sequence>
<keyword evidence="6" id="KW-1185">Reference proteome</keyword>
<dbReference type="InterPro" id="IPR001374">
    <property type="entry name" value="R3H_dom"/>
</dbReference>
<dbReference type="Pfam" id="PF12752">
    <property type="entry name" value="SUZ"/>
    <property type="match status" value="1"/>
</dbReference>
<dbReference type="InterPro" id="IPR024771">
    <property type="entry name" value="SUZ"/>
</dbReference>
<dbReference type="Proteomes" id="UP000694424">
    <property type="component" value="Unplaced"/>
</dbReference>
<feature type="region of interest" description="Disordered" evidence="2">
    <location>
        <begin position="816"/>
        <end position="835"/>
    </location>
</feature>
<feature type="region of interest" description="Disordered" evidence="2">
    <location>
        <begin position="1"/>
        <end position="102"/>
    </location>
</feature>
<dbReference type="PROSITE" id="PS51061">
    <property type="entry name" value="R3H"/>
    <property type="match status" value="1"/>
</dbReference>
<feature type="compositionally biased region" description="Polar residues" evidence="2">
    <location>
        <begin position="1044"/>
        <end position="1057"/>
    </location>
</feature>
<evidence type="ECO:0000259" key="3">
    <source>
        <dbReference type="PROSITE" id="PS51061"/>
    </source>
</evidence>
<feature type="compositionally biased region" description="Basic and acidic residues" evidence="2">
    <location>
        <begin position="42"/>
        <end position="58"/>
    </location>
</feature>
<dbReference type="InterPro" id="IPR051937">
    <property type="entry name" value="R3H_domain_containing"/>
</dbReference>
<feature type="compositionally biased region" description="Low complexity" evidence="2">
    <location>
        <begin position="761"/>
        <end position="770"/>
    </location>
</feature>
<feature type="compositionally biased region" description="Basic and acidic residues" evidence="2">
    <location>
        <begin position="68"/>
        <end position="98"/>
    </location>
</feature>
<dbReference type="AlphaFoldDB" id="A0A8B9QDM6"/>
<feature type="compositionally biased region" description="Polar residues" evidence="2">
    <location>
        <begin position="278"/>
        <end position="288"/>
    </location>
</feature>
<feature type="compositionally biased region" description="Low complexity" evidence="2">
    <location>
        <begin position="327"/>
        <end position="362"/>
    </location>
</feature>
<dbReference type="Pfam" id="PF01424">
    <property type="entry name" value="R3H"/>
    <property type="match status" value="1"/>
</dbReference>
<feature type="compositionally biased region" description="Polar residues" evidence="2">
    <location>
        <begin position="844"/>
        <end position="873"/>
    </location>
</feature>
<feature type="region of interest" description="Disordered" evidence="2">
    <location>
        <begin position="326"/>
        <end position="362"/>
    </location>
</feature>
<accession>A0A8B9QDM6</accession>
<feature type="compositionally biased region" description="Polar residues" evidence="2">
    <location>
        <begin position="816"/>
        <end position="828"/>
    </location>
</feature>
<organism evidence="5 6">
    <name type="scientific">Apteryx owenii</name>
    <name type="common">Little spotted kiwi</name>
    <dbReference type="NCBI Taxonomy" id="8824"/>
    <lineage>
        <taxon>Eukaryota</taxon>
        <taxon>Metazoa</taxon>
        <taxon>Chordata</taxon>
        <taxon>Craniata</taxon>
        <taxon>Vertebrata</taxon>
        <taxon>Euteleostomi</taxon>
        <taxon>Archelosauria</taxon>
        <taxon>Archosauria</taxon>
        <taxon>Dinosauria</taxon>
        <taxon>Saurischia</taxon>
        <taxon>Theropoda</taxon>
        <taxon>Coelurosauria</taxon>
        <taxon>Aves</taxon>
        <taxon>Palaeognathae</taxon>
        <taxon>Apterygiformes</taxon>
        <taxon>Apterygidae</taxon>
        <taxon>Apteryx</taxon>
    </lineage>
</organism>
<feature type="region of interest" description="Disordered" evidence="2">
    <location>
        <begin position="709"/>
        <end position="771"/>
    </location>
</feature>
<dbReference type="SUPFAM" id="SSF82708">
    <property type="entry name" value="R3H domain"/>
    <property type="match status" value="1"/>
</dbReference>
<dbReference type="PROSITE" id="PS51673">
    <property type="entry name" value="SUZ"/>
    <property type="match status" value="1"/>
</dbReference>
<feature type="region of interest" description="Disordered" evidence="2">
    <location>
        <begin position="275"/>
        <end position="308"/>
    </location>
</feature>
<dbReference type="CDD" id="cd02642">
    <property type="entry name" value="R3H_encore_like"/>
    <property type="match status" value="1"/>
</dbReference>
<feature type="domain" description="SUZ" evidence="4">
    <location>
        <begin position="188"/>
        <end position="258"/>
    </location>
</feature>
<feature type="domain" description="R3H" evidence="3">
    <location>
        <begin position="124"/>
        <end position="187"/>
    </location>
</feature>
<dbReference type="PANTHER" id="PTHR15672">
    <property type="entry name" value="CAMP-REGULATED PHOSPHOPROTEIN 21 RELATED R3H DOMAIN CONTAINING PROTEIN"/>
    <property type="match status" value="1"/>
</dbReference>
<keyword evidence="1" id="KW-0597">Phosphoprotein</keyword>
<dbReference type="FunFam" id="3.30.1370.50:FF:000001">
    <property type="entry name" value="R3H domain-containing protein 2 isoform 1"/>
    <property type="match status" value="1"/>
</dbReference>
<protein>
    <submittedName>
        <fullName evidence="5">R3H domain containing 1</fullName>
    </submittedName>
</protein>
<feature type="region of interest" description="Disordered" evidence="2">
    <location>
        <begin position="1035"/>
        <end position="1057"/>
    </location>
</feature>
<dbReference type="SMART" id="SM00393">
    <property type="entry name" value="R3H"/>
    <property type="match status" value="1"/>
</dbReference>
<proteinExistence type="predicted"/>
<evidence type="ECO:0000256" key="1">
    <source>
        <dbReference type="ARBA" id="ARBA00022553"/>
    </source>
</evidence>
<feature type="compositionally biased region" description="Polar residues" evidence="2">
    <location>
        <begin position="299"/>
        <end position="308"/>
    </location>
</feature>
<reference evidence="5" key="1">
    <citation type="submission" date="2025-08" db="UniProtKB">
        <authorList>
            <consortium name="Ensembl"/>
        </authorList>
    </citation>
    <scope>IDENTIFICATION</scope>
</reference>
<evidence type="ECO:0000313" key="6">
    <source>
        <dbReference type="Proteomes" id="UP000694424"/>
    </source>
</evidence>
<dbReference type="PANTHER" id="PTHR15672:SF12">
    <property type="entry name" value="R3H DOMAIN-CONTAINING PROTEIN 1"/>
    <property type="match status" value="1"/>
</dbReference>
<dbReference type="GO" id="GO:0003676">
    <property type="term" value="F:nucleic acid binding"/>
    <property type="evidence" value="ECO:0007669"/>
    <property type="project" value="UniProtKB-UniRule"/>
</dbReference>
<feature type="compositionally biased region" description="Basic residues" evidence="2">
    <location>
        <begin position="942"/>
        <end position="951"/>
    </location>
</feature>
<feature type="compositionally biased region" description="Basic and acidic residues" evidence="2">
    <location>
        <begin position="8"/>
        <end position="27"/>
    </location>
</feature>
<feature type="region of interest" description="Disordered" evidence="2">
    <location>
        <begin position="223"/>
        <end position="243"/>
    </location>
</feature>
<dbReference type="Ensembl" id="ENSAOWT00000028500.1">
    <property type="protein sequence ID" value="ENSAOWP00000025135.1"/>
    <property type="gene ID" value="ENSAOWG00000017003.1"/>
</dbReference>
<feature type="compositionally biased region" description="Polar residues" evidence="2">
    <location>
        <begin position="709"/>
        <end position="749"/>
    </location>
</feature>
<reference evidence="5" key="2">
    <citation type="submission" date="2025-09" db="UniProtKB">
        <authorList>
            <consortium name="Ensembl"/>
        </authorList>
    </citation>
    <scope>IDENTIFICATION</scope>
</reference>
<dbReference type="Gene3D" id="3.30.1370.50">
    <property type="entry name" value="R3H-like domain"/>
    <property type="match status" value="1"/>
</dbReference>
<feature type="region of interest" description="Disordered" evidence="2">
    <location>
        <begin position="930"/>
        <end position="957"/>
    </location>
</feature>
<evidence type="ECO:0000259" key="4">
    <source>
        <dbReference type="PROSITE" id="PS51673"/>
    </source>
</evidence>
<feature type="region of interest" description="Disordered" evidence="2">
    <location>
        <begin position="842"/>
        <end position="879"/>
    </location>
</feature>